<keyword evidence="1" id="KW-0233">DNA recombination</keyword>
<protein>
    <submittedName>
        <fullName evidence="2">Phage integrase-like protein</fullName>
    </submittedName>
</protein>
<dbReference type="InterPro" id="IPR011010">
    <property type="entry name" value="DNA_brk_join_enz"/>
</dbReference>
<reference evidence="2" key="1">
    <citation type="journal article" date="2004" name="J. Bacteriol.">
        <title>Sequence analysis of the mobile genome island pKLC102 of Pseudomonas aeruginosa C.</title>
        <authorList>
            <person name="Klockgether J."/>
            <person name="Reva O."/>
            <person name="Larbig K."/>
            <person name="Tummler B."/>
        </authorList>
    </citation>
    <scope>NUCLEOTIDE SEQUENCE</scope>
    <source>
        <strain evidence="2">C</strain>
        <plasmid evidence="2">pKLC102</plasmid>
    </source>
</reference>
<gene>
    <name evidence="2" type="ORF">CP62a</name>
</gene>
<dbReference type="EMBL" id="AY257538">
    <property type="protein sequence ID" value="AAP22555.1"/>
    <property type="molecule type" value="Genomic_DNA"/>
</dbReference>
<evidence type="ECO:0000256" key="1">
    <source>
        <dbReference type="ARBA" id="ARBA00023172"/>
    </source>
</evidence>
<keyword evidence="2" id="KW-0614">Plasmid</keyword>
<organism evidence="2">
    <name type="scientific">Pseudomonas aeruginosa</name>
    <dbReference type="NCBI Taxonomy" id="287"/>
    <lineage>
        <taxon>Bacteria</taxon>
        <taxon>Pseudomonadati</taxon>
        <taxon>Pseudomonadota</taxon>
        <taxon>Gammaproteobacteria</taxon>
        <taxon>Pseudomonadales</taxon>
        <taxon>Pseudomonadaceae</taxon>
        <taxon>Pseudomonas</taxon>
    </lineage>
</organism>
<dbReference type="GO" id="GO:0003677">
    <property type="term" value="F:DNA binding"/>
    <property type="evidence" value="ECO:0007669"/>
    <property type="project" value="InterPro"/>
</dbReference>
<sequence length="283" mass="31515">MRQELEAEVYELEQMAPSSRSAEHLLRLEKARKDSKRLFLCLNGSGNKSERLAHIEVLGQAGSNESFKRIAKAAGSDWPLRTHQCRRTYARCFVESRMGRTSLVFLKWQLKHSSMSMTQLYASNPLQDLTLFDEILQQMTEFKIDLIESWLDDQPLAGGAGSKIVELRAIPVKDRAALLAQTAPHANIRATGHGWCIATERGCGGAGLYEATRCPGCKHSVIDETFAGTWQGIYSQQRELMKIEDAGPAVKQRAERDLQVALDVINSLGLSPDDQELEEAVNG</sequence>
<dbReference type="AlphaFoldDB" id="Q6X3M5"/>
<dbReference type="RefSeq" id="WP_015060173.1">
    <property type="nucleotide sequence ID" value="NC_019202.1"/>
</dbReference>
<dbReference type="Gene3D" id="1.10.443.10">
    <property type="entry name" value="Intergrase catalytic core"/>
    <property type="match status" value="1"/>
</dbReference>
<dbReference type="GO" id="GO:0015074">
    <property type="term" value="P:DNA integration"/>
    <property type="evidence" value="ECO:0007669"/>
    <property type="project" value="InterPro"/>
</dbReference>
<accession>Q6X3M5</accession>
<proteinExistence type="predicted"/>
<dbReference type="GO" id="GO:0006310">
    <property type="term" value="P:DNA recombination"/>
    <property type="evidence" value="ECO:0007669"/>
    <property type="project" value="UniProtKB-KW"/>
</dbReference>
<dbReference type="InterPro" id="IPR013762">
    <property type="entry name" value="Integrase-like_cat_sf"/>
</dbReference>
<geneLocation type="plasmid" evidence="2">
    <name>pKLC102</name>
</geneLocation>
<dbReference type="SUPFAM" id="SSF56349">
    <property type="entry name" value="DNA breaking-rejoining enzymes"/>
    <property type="match status" value="1"/>
</dbReference>
<evidence type="ECO:0000313" key="2">
    <source>
        <dbReference type="EMBL" id="AAP22555.1"/>
    </source>
</evidence>
<name>Q6X3M5_PSEAI</name>